<gene>
    <name evidence="2" type="ORF">K8V39_07315</name>
</gene>
<dbReference type="PROSITE" id="PS51724">
    <property type="entry name" value="SPOR"/>
    <property type="match status" value="1"/>
</dbReference>
<evidence type="ECO:0000259" key="1">
    <source>
        <dbReference type="PROSITE" id="PS51724"/>
    </source>
</evidence>
<proteinExistence type="predicted"/>
<reference evidence="2" key="1">
    <citation type="journal article" date="2021" name="PeerJ">
        <title>Extensive microbial diversity within the chicken gut microbiome revealed by metagenomics and culture.</title>
        <authorList>
            <person name="Gilroy R."/>
            <person name="Ravi A."/>
            <person name="Getino M."/>
            <person name="Pursley I."/>
            <person name="Horton D.L."/>
            <person name="Alikhan N.F."/>
            <person name="Baker D."/>
            <person name="Gharbi K."/>
            <person name="Hall N."/>
            <person name="Watson M."/>
            <person name="Adriaenssens E.M."/>
            <person name="Foster-Nyarko E."/>
            <person name="Jarju S."/>
            <person name="Secka A."/>
            <person name="Antonio M."/>
            <person name="Oren A."/>
            <person name="Chaudhuri R.R."/>
            <person name="La Ragione R."/>
            <person name="Hildebrand F."/>
            <person name="Pallen M.J."/>
        </authorList>
    </citation>
    <scope>NUCLEOTIDE SEQUENCE</scope>
    <source>
        <strain evidence="2">USAMLcec4-12693</strain>
    </source>
</reference>
<dbReference type="SUPFAM" id="SSF110997">
    <property type="entry name" value="Sporulation related repeat"/>
    <property type="match status" value="1"/>
</dbReference>
<dbReference type="Gene3D" id="3.40.630.40">
    <property type="entry name" value="Zn-dependent exopeptidases"/>
    <property type="match status" value="1"/>
</dbReference>
<dbReference type="InterPro" id="IPR002508">
    <property type="entry name" value="MurNAc-LAA_cat"/>
</dbReference>
<dbReference type="CDD" id="cd02696">
    <property type="entry name" value="MurNAc-LAA"/>
    <property type="match status" value="1"/>
</dbReference>
<protein>
    <submittedName>
        <fullName evidence="2">N-acetylmuramoyl-L-alanine amidase</fullName>
    </submittedName>
</protein>
<dbReference type="PANTHER" id="PTHR30404:SF8">
    <property type="entry name" value="AUTOLYSIN PH-RELATED"/>
    <property type="match status" value="1"/>
</dbReference>
<dbReference type="GO" id="GO:0030288">
    <property type="term" value="C:outer membrane-bounded periplasmic space"/>
    <property type="evidence" value="ECO:0007669"/>
    <property type="project" value="TreeGrafter"/>
</dbReference>
<reference evidence="2" key="2">
    <citation type="submission" date="2021-09" db="EMBL/GenBank/DDBJ databases">
        <authorList>
            <person name="Gilroy R."/>
        </authorList>
    </citation>
    <scope>NUCLEOTIDE SEQUENCE</scope>
    <source>
        <strain evidence="2">USAMLcec4-12693</strain>
    </source>
</reference>
<dbReference type="GO" id="GO:0009253">
    <property type="term" value="P:peptidoglycan catabolic process"/>
    <property type="evidence" value="ECO:0007669"/>
    <property type="project" value="InterPro"/>
</dbReference>
<dbReference type="RefSeq" id="WP_277272172.1">
    <property type="nucleotide sequence ID" value="NZ_CAWVCY010000039.1"/>
</dbReference>
<evidence type="ECO:0000313" key="2">
    <source>
        <dbReference type="EMBL" id="HJH50056.1"/>
    </source>
</evidence>
<sequence length="258" mass="28532">MPYSIMLDAGHGGRDPGAVYNGRQEKDDTLKLTLAVGQILEDRGLDVEYTRTTDIYETPVQKAREANEAGVDYFVSIHRNSTPESNKASGVESLVYDLSGIKYEMAQDINEQLEAVGFVNLGVHARPDLAVLRRTDMPAVLVEAGFINSDVDNQLFDENFDDIAQAIAGGILDTLEYEGETDNAGEEGGKYRVQAGAYRNRTYAQRLMEELMDLDIPAYIDDSGPFYLVQVGEYTNLDEAAAMEQKIKRAGYPAVIVR</sequence>
<dbReference type="Pfam" id="PF05036">
    <property type="entry name" value="SPOR"/>
    <property type="match status" value="1"/>
</dbReference>
<organism evidence="2 3">
    <name type="scientific">Merdimonas faecis</name>
    <dbReference type="NCBI Taxonomy" id="1653435"/>
    <lineage>
        <taxon>Bacteria</taxon>
        <taxon>Bacillati</taxon>
        <taxon>Bacillota</taxon>
        <taxon>Clostridia</taxon>
        <taxon>Lachnospirales</taxon>
        <taxon>Lachnospiraceae</taxon>
        <taxon>Merdimonas</taxon>
    </lineage>
</organism>
<name>A0A9D3AJR7_9FIRM</name>
<comment type="caution">
    <text evidence="2">The sequence shown here is derived from an EMBL/GenBank/DDBJ whole genome shotgun (WGS) entry which is preliminary data.</text>
</comment>
<dbReference type="GO" id="GO:0042834">
    <property type="term" value="F:peptidoglycan binding"/>
    <property type="evidence" value="ECO:0007669"/>
    <property type="project" value="InterPro"/>
</dbReference>
<dbReference type="InterPro" id="IPR007730">
    <property type="entry name" value="SPOR-like_dom"/>
</dbReference>
<evidence type="ECO:0000313" key="3">
    <source>
        <dbReference type="Proteomes" id="UP000813420"/>
    </source>
</evidence>
<dbReference type="SUPFAM" id="SSF53187">
    <property type="entry name" value="Zn-dependent exopeptidases"/>
    <property type="match status" value="1"/>
</dbReference>
<dbReference type="Proteomes" id="UP000813420">
    <property type="component" value="Unassembled WGS sequence"/>
</dbReference>
<dbReference type="EMBL" id="DYXE01000063">
    <property type="protein sequence ID" value="HJH50056.1"/>
    <property type="molecule type" value="Genomic_DNA"/>
</dbReference>
<dbReference type="AlphaFoldDB" id="A0A9D3AJR7"/>
<dbReference type="GO" id="GO:0008745">
    <property type="term" value="F:N-acetylmuramoyl-L-alanine amidase activity"/>
    <property type="evidence" value="ECO:0007669"/>
    <property type="project" value="InterPro"/>
</dbReference>
<dbReference type="Pfam" id="PF01520">
    <property type="entry name" value="Amidase_3"/>
    <property type="match status" value="1"/>
</dbReference>
<dbReference type="Gene3D" id="3.30.70.1070">
    <property type="entry name" value="Sporulation related repeat"/>
    <property type="match status" value="1"/>
</dbReference>
<dbReference type="InterPro" id="IPR050695">
    <property type="entry name" value="N-acetylmuramoyl_amidase_3"/>
</dbReference>
<dbReference type="PANTHER" id="PTHR30404">
    <property type="entry name" value="N-ACETYLMURAMOYL-L-ALANINE AMIDASE"/>
    <property type="match status" value="1"/>
</dbReference>
<accession>A0A9D3AJR7</accession>
<dbReference type="InterPro" id="IPR036680">
    <property type="entry name" value="SPOR-like_sf"/>
</dbReference>
<feature type="domain" description="SPOR" evidence="1">
    <location>
        <begin position="185"/>
        <end position="258"/>
    </location>
</feature>
<dbReference type="SMART" id="SM00646">
    <property type="entry name" value="Ami_3"/>
    <property type="match status" value="1"/>
</dbReference>